<evidence type="ECO:0000259" key="1">
    <source>
        <dbReference type="Pfam" id="PF13460"/>
    </source>
</evidence>
<dbReference type="EMBL" id="BNJF01000002">
    <property type="protein sequence ID" value="GHO46705.1"/>
    <property type="molecule type" value="Genomic_DNA"/>
</dbReference>
<dbReference type="Pfam" id="PF13460">
    <property type="entry name" value="NAD_binding_10"/>
    <property type="match status" value="1"/>
</dbReference>
<dbReference type="PANTHER" id="PTHR12126">
    <property type="entry name" value="NADH-UBIQUINONE OXIDOREDUCTASE 39 KDA SUBUNIT-RELATED"/>
    <property type="match status" value="1"/>
</dbReference>
<reference evidence="2" key="1">
    <citation type="submission" date="2020-10" db="EMBL/GenBank/DDBJ databases">
        <title>Taxonomic study of unclassified bacteria belonging to the class Ktedonobacteria.</title>
        <authorList>
            <person name="Yabe S."/>
            <person name="Wang C.M."/>
            <person name="Zheng Y."/>
            <person name="Sakai Y."/>
            <person name="Cavaletti L."/>
            <person name="Monciardini P."/>
            <person name="Donadio S."/>
        </authorList>
    </citation>
    <scope>NUCLEOTIDE SEQUENCE</scope>
    <source>
        <strain evidence="2">SOSP1-1</strain>
    </source>
</reference>
<dbReference type="Proteomes" id="UP000612362">
    <property type="component" value="Unassembled WGS sequence"/>
</dbReference>
<dbReference type="InterPro" id="IPR036291">
    <property type="entry name" value="NAD(P)-bd_dom_sf"/>
</dbReference>
<dbReference type="InterPro" id="IPR016040">
    <property type="entry name" value="NAD(P)-bd_dom"/>
</dbReference>
<sequence>MLHILVTGGTGTLGRNVVPSLRDAGCKVRVLSRHSRESGEGIEFVTGDLTTSSGIDAAMKGVDIILHCAGSNSGDEVKTQNLVRAASGVGVKHLVYISVVGADRVPVEGFMDRAMFGYFASKRASEQIVIDSGLPWTILRATQFHDLLFTVAQAMAKLPVMPTFAGFKYQPVAAEEVADRLVQLTLGEPVGFAPDLGGPRIYAMADLMRAYLRARHQRRLIIPMWQPGKAASAHRAGANLTPDHSDGIRTWEEFLAERLSVAGDSRS</sequence>
<organism evidence="2 3">
    <name type="scientific">Ktedonospora formicarum</name>
    <dbReference type="NCBI Taxonomy" id="2778364"/>
    <lineage>
        <taxon>Bacteria</taxon>
        <taxon>Bacillati</taxon>
        <taxon>Chloroflexota</taxon>
        <taxon>Ktedonobacteria</taxon>
        <taxon>Ktedonobacterales</taxon>
        <taxon>Ktedonobacteraceae</taxon>
        <taxon>Ktedonospora</taxon>
    </lineage>
</organism>
<accession>A0A8J3MT18</accession>
<evidence type="ECO:0000313" key="3">
    <source>
        <dbReference type="Proteomes" id="UP000612362"/>
    </source>
</evidence>
<dbReference type="PANTHER" id="PTHR12126:SF11">
    <property type="entry name" value="NADH DEHYDROGENASE [UBIQUINONE] 1 ALPHA SUBCOMPLEX SUBUNIT 9, MITOCHONDRIAL"/>
    <property type="match status" value="1"/>
</dbReference>
<dbReference type="GO" id="GO:0044877">
    <property type="term" value="F:protein-containing complex binding"/>
    <property type="evidence" value="ECO:0007669"/>
    <property type="project" value="TreeGrafter"/>
</dbReference>
<dbReference type="InterPro" id="IPR051207">
    <property type="entry name" value="ComplexI_NDUFA9_subunit"/>
</dbReference>
<dbReference type="Gene3D" id="3.40.50.720">
    <property type="entry name" value="NAD(P)-binding Rossmann-like Domain"/>
    <property type="match status" value="1"/>
</dbReference>
<dbReference type="SUPFAM" id="SSF51735">
    <property type="entry name" value="NAD(P)-binding Rossmann-fold domains"/>
    <property type="match status" value="1"/>
</dbReference>
<comment type="caution">
    <text evidence="2">The sequence shown here is derived from an EMBL/GenBank/DDBJ whole genome shotgun (WGS) entry which is preliminary data.</text>
</comment>
<protein>
    <submittedName>
        <fullName evidence="2">NmrA family transcriptional regulator</fullName>
    </submittedName>
</protein>
<dbReference type="AlphaFoldDB" id="A0A8J3MT18"/>
<evidence type="ECO:0000313" key="2">
    <source>
        <dbReference type="EMBL" id="GHO46705.1"/>
    </source>
</evidence>
<name>A0A8J3MT18_9CHLR</name>
<proteinExistence type="predicted"/>
<gene>
    <name evidence="2" type="ORF">KSX_48680</name>
</gene>
<feature type="domain" description="NAD(P)-binding" evidence="1">
    <location>
        <begin position="8"/>
        <end position="182"/>
    </location>
</feature>
<dbReference type="RefSeq" id="WP_220196066.1">
    <property type="nucleotide sequence ID" value="NZ_BNJF01000002.1"/>
</dbReference>
<keyword evidence="3" id="KW-1185">Reference proteome</keyword>